<reference evidence="7 8" key="1">
    <citation type="submission" date="2016-10" db="EMBL/GenBank/DDBJ databases">
        <title>Draft genome sequences of four alkaliphilic bacteria belonging to the Anaerobacillus genus.</title>
        <authorList>
            <person name="Bassil N.M."/>
            <person name="Lloyd J.R."/>
        </authorList>
    </citation>
    <scope>NUCLEOTIDE SEQUENCE [LARGE SCALE GENOMIC DNA]</scope>
    <source>
        <strain evidence="7 8">DSM 18345</strain>
    </source>
</reference>
<sequence>MEDYIALTKRYTIYITIIVAIFLILAFITPYRSIFLGLFLGSVMSLGKLWSTYFQVKRIGESLDKGRAKWSLGTMFRMLLVLATVYFASQYPDQFHFISVIIGLMLTYIIIIVHSLFQLKYL</sequence>
<keyword evidence="5 6" id="KW-0472">Membrane</keyword>
<comment type="subcellular location">
    <subcellularLocation>
        <location evidence="1">Cell membrane</location>
        <topology evidence="1">Multi-pass membrane protein</topology>
    </subcellularLocation>
</comment>
<evidence type="ECO:0000256" key="5">
    <source>
        <dbReference type="ARBA" id="ARBA00023136"/>
    </source>
</evidence>
<accession>A0A1S2LGS0</accession>
<evidence type="ECO:0000313" key="7">
    <source>
        <dbReference type="EMBL" id="OIJ11749.1"/>
    </source>
</evidence>
<gene>
    <name evidence="7" type="ORF">BKP37_14995</name>
</gene>
<dbReference type="GO" id="GO:0005886">
    <property type="term" value="C:plasma membrane"/>
    <property type="evidence" value="ECO:0007669"/>
    <property type="project" value="UniProtKB-SubCell"/>
</dbReference>
<keyword evidence="8" id="KW-1185">Reference proteome</keyword>
<keyword evidence="4 6" id="KW-1133">Transmembrane helix</keyword>
<dbReference type="OrthoDB" id="2355635at2"/>
<dbReference type="EMBL" id="MLQR01000036">
    <property type="protein sequence ID" value="OIJ11749.1"/>
    <property type="molecule type" value="Genomic_DNA"/>
</dbReference>
<evidence type="ECO:0000256" key="6">
    <source>
        <dbReference type="SAM" id="Phobius"/>
    </source>
</evidence>
<dbReference type="InterPro" id="IPR039072">
    <property type="entry name" value="ATP_synth_I_Bacilli"/>
</dbReference>
<feature type="transmembrane region" description="Helical" evidence="6">
    <location>
        <begin position="95"/>
        <end position="117"/>
    </location>
</feature>
<dbReference type="Pfam" id="PF03899">
    <property type="entry name" value="ATP-synt_I"/>
    <property type="match status" value="1"/>
</dbReference>
<keyword evidence="3 6" id="KW-0812">Transmembrane</keyword>
<evidence type="ECO:0000313" key="8">
    <source>
        <dbReference type="Proteomes" id="UP000179524"/>
    </source>
</evidence>
<evidence type="ECO:0000256" key="4">
    <source>
        <dbReference type="ARBA" id="ARBA00022989"/>
    </source>
</evidence>
<evidence type="ECO:0000256" key="3">
    <source>
        <dbReference type="ARBA" id="ARBA00022692"/>
    </source>
</evidence>
<dbReference type="PANTHER" id="PTHR40035">
    <property type="entry name" value="ATP SYNTHASE PROTEIN I"/>
    <property type="match status" value="1"/>
</dbReference>
<dbReference type="PANTHER" id="PTHR40035:SF1">
    <property type="entry name" value="ATP SYNTHASE PROTEIN I"/>
    <property type="match status" value="1"/>
</dbReference>
<feature type="transmembrane region" description="Helical" evidence="6">
    <location>
        <begin position="68"/>
        <end position="89"/>
    </location>
</feature>
<feature type="transmembrane region" description="Helical" evidence="6">
    <location>
        <begin position="34"/>
        <end position="56"/>
    </location>
</feature>
<dbReference type="RefSeq" id="WP_071310428.1">
    <property type="nucleotide sequence ID" value="NZ_MLQR01000036.1"/>
</dbReference>
<name>A0A1S2LGS0_9BACI</name>
<keyword evidence="2" id="KW-1003">Cell membrane</keyword>
<protein>
    <recommendedName>
        <fullName evidence="9">ATP synthase subunit</fullName>
    </recommendedName>
</protein>
<evidence type="ECO:0000256" key="1">
    <source>
        <dbReference type="ARBA" id="ARBA00004651"/>
    </source>
</evidence>
<feature type="transmembrane region" description="Helical" evidence="6">
    <location>
        <begin position="12"/>
        <end position="28"/>
    </location>
</feature>
<proteinExistence type="predicted"/>
<organism evidence="7 8">
    <name type="scientific">Anaerobacillus alkalilacustris</name>
    <dbReference type="NCBI Taxonomy" id="393763"/>
    <lineage>
        <taxon>Bacteria</taxon>
        <taxon>Bacillati</taxon>
        <taxon>Bacillota</taxon>
        <taxon>Bacilli</taxon>
        <taxon>Bacillales</taxon>
        <taxon>Bacillaceae</taxon>
        <taxon>Anaerobacillus</taxon>
    </lineage>
</organism>
<dbReference type="Proteomes" id="UP000179524">
    <property type="component" value="Unassembled WGS sequence"/>
</dbReference>
<evidence type="ECO:0008006" key="9">
    <source>
        <dbReference type="Google" id="ProtNLM"/>
    </source>
</evidence>
<comment type="caution">
    <text evidence="7">The sequence shown here is derived from an EMBL/GenBank/DDBJ whole genome shotgun (WGS) entry which is preliminary data.</text>
</comment>
<evidence type="ECO:0000256" key="2">
    <source>
        <dbReference type="ARBA" id="ARBA00022475"/>
    </source>
</evidence>
<dbReference type="AlphaFoldDB" id="A0A1S2LGS0"/>
<dbReference type="InterPro" id="IPR005598">
    <property type="entry name" value="ATP_synth_I"/>
</dbReference>